<dbReference type="Proteomes" id="UP000823854">
    <property type="component" value="Unassembled WGS sequence"/>
</dbReference>
<dbReference type="InterPro" id="IPR002711">
    <property type="entry name" value="HNH"/>
</dbReference>
<reference evidence="3" key="2">
    <citation type="submission" date="2021-04" db="EMBL/GenBank/DDBJ databases">
        <authorList>
            <person name="Gilroy R."/>
        </authorList>
    </citation>
    <scope>NUCLEOTIDE SEQUENCE</scope>
    <source>
        <strain evidence="3">CHK130-7132</strain>
    </source>
</reference>
<sequence>MPQVRVYNLGYDPETGIGELLHTTTVRHAMGMIRREVAAPVELTLVEERIVPTALELTRELSGAWVEGAGRRSVGFSYRAVHERDHWTCAYCGRSVSRTPAREALLATVDHIQPVSRGGPSSWTNLVSACKECNNRKADRTPREAGMPLRFAPFDPSRSYRVGGHVEDLPRPSETDDALVIG</sequence>
<dbReference type="PANTHER" id="PTHR33877:SF2">
    <property type="entry name" value="OS07G0170200 PROTEIN"/>
    <property type="match status" value="1"/>
</dbReference>
<keyword evidence="3" id="KW-0255">Endonuclease</keyword>
<reference evidence="3" key="1">
    <citation type="journal article" date="2021" name="PeerJ">
        <title>Extensive microbial diversity within the chicken gut microbiome revealed by metagenomics and culture.</title>
        <authorList>
            <person name="Gilroy R."/>
            <person name="Ravi A."/>
            <person name="Getino M."/>
            <person name="Pursley I."/>
            <person name="Horton D.L."/>
            <person name="Alikhan N.F."/>
            <person name="Baker D."/>
            <person name="Gharbi K."/>
            <person name="Hall N."/>
            <person name="Watson M."/>
            <person name="Adriaenssens E.M."/>
            <person name="Foster-Nyarko E."/>
            <person name="Jarju S."/>
            <person name="Secka A."/>
            <person name="Antonio M."/>
            <person name="Oren A."/>
            <person name="Chaudhuri R.R."/>
            <person name="La Ragione R."/>
            <person name="Hildebrand F."/>
            <person name="Pallen M.J."/>
        </authorList>
    </citation>
    <scope>NUCLEOTIDE SEQUENCE</scope>
    <source>
        <strain evidence="3">CHK130-7132</strain>
    </source>
</reference>
<feature type="compositionally biased region" description="Basic and acidic residues" evidence="1">
    <location>
        <begin position="164"/>
        <end position="174"/>
    </location>
</feature>
<dbReference type="Pfam" id="PF01844">
    <property type="entry name" value="HNH"/>
    <property type="match status" value="1"/>
</dbReference>
<dbReference type="GO" id="GO:0004519">
    <property type="term" value="F:endonuclease activity"/>
    <property type="evidence" value="ECO:0007669"/>
    <property type="project" value="UniProtKB-KW"/>
</dbReference>
<keyword evidence="3" id="KW-0540">Nuclease</keyword>
<dbReference type="InterPro" id="IPR052892">
    <property type="entry name" value="NA-targeting_endonuclease"/>
</dbReference>
<dbReference type="Gene3D" id="1.10.30.50">
    <property type="match status" value="1"/>
</dbReference>
<accession>A0A9D2Q0D9</accession>
<protein>
    <submittedName>
        <fullName evidence="3">HNH endonuclease</fullName>
    </submittedName>
</protein>
<gene>
    <name evidence="3" type="ORF">H9932_05700</name>
</gene>
<comment type="caution">
    <text evidence="3">The sequence shown here is derived from an EMBL/GenBank/DDBJ whole genome shotgun (WGS) entry which is preliminary data.</text>
</comment>
<proteinExistence type="predicted"/>
<organism evidence="3 4">
    <name type="scientific">Candidatus Brachybacterium intestinipullorum</name>
    <dbReference type="NCBI Taxonomy" id="2838512"/>
    <lineage>
        <taxon>Bacteria</taxon>
        <taxon>Bacillati</taxon>
        <taxon>Actinomycetota</taxon>
        <taxon>Actinomycetes</taxon>
        <taxon>Micrococcales</taxon>
        <taxon>Dermabacteraceae</taxon>
        <taxon>Brachybacterium</taxon>
    </lineage>
</organism>
<evidence type="ECO:0000256" key="1">
    <source>
        <dbReference type="SAM" id="MobiDB-lite"/>
    </source>
</evidence>
<evidence type="ECO:0000259" key="2">
    <source>
        <dbReference type="SMART" id="SM00507"/>
    </source>
</evidence>
<dbReference type="PANTHER" id="PTHR33877">
    <property type="entry name" value="SLL1193 PROTEIN"/>
    <property type="match status" value="1"/>
</dbReference>
<dbReference type="GO" id="GO:0003676">
    <property type="term" value="F:nucleic acid binding"/>
    <property type="evidence" value="ECO:0007669"/>
    <property type="project" value="InterPro"/>
</dbReference>
<dbReference type="CDD" id="cd00085">
    <property type="entry name" value="HNHc"/>
    <property type="match status" value="1"/>
</dbReference>
<dbReference type="SMART" id="SM00507">
    <property type="entry name" value="HNHc"/>
    <property type="match status" value="1"/>
</dbReference>
<dbReference type="EMBL" id="DWWC01000106">
    <property type="protein sequence ID" value="HJC69156.1"/>
    <property type="molecule type" value="Genomic_DNA"/>
</dbReference>
<dbReference type="AlphaFoldDB" id="A0A9D2Q0D9"/>
<dbReference type="GO" id="GO:0008270">
    <property type="term" value="F:zinc ion binding"/>
    <property type="evidence" value="ECO:0007669"/>
    <property type="project" value="InterPro"/>
</dbReference>
<evidence type="ECO:0000313" key="4">
    <source>
        <dbReference type="Proteomes" id="UP000823854"/>
    </source>
</evidence>
<feature type="domain" description="HNH nuclease" evidence="2">
    <location>
        <begin position="76"/>
        <end position="135"/>
    </location>
</feature>
<name>A0A9D2Q0D9_9MICO</name>
<dbReference type="InterPro" id="IPR003615">
    <property type="entry name" value="HNH_nuc"/>
</dbReference>
<evidence type="ECO:0000313" key="3">
    <source>
        <dbReference type="EMBL" id="HJC69156.1"/>
    </source>
</evidence>
<feature type="region of interest" description="Disordered" evidence="1">
    <location>
        <begin position="163"/>
        <end position="182"/>
    </location>
</feature>
<keyword evidence="3" id="KW-0378">Hydrolase</keyword>